<keyword evidence="9" id="KW-1185">Reference proteome</keyword>
<feature type="transmembrane region" description="Helical" evidence="6">
    <location>
        <begin position="179"/>
        <end position="199"/>
    </location>
</feature>
<evidence type="ECO:0000256" key="6">
    <source>
        <dbReference type="SAM" id="Phobius"/>
    </source>
</evidence>
<feature type="transmembrane region" description="Helical" evidence="6">
    <location>
        <begin position="345"/>
        <end position="368"/>
    </location>
</feature>
<keyword evidence="5 6" id="KW-0472">Membrane</keyword>
<feature type="domain" description="Major facilitator superfamily (MFS) profile" evidence="7">
    <location>
        <begin position="25"/>
        <end position="397"/>
    </location>
</feature>
<dbReference type="AlphaFoldDB" id="A0A852T5B6"/>
<evidence type="ECO:0000256" key="4">
    <source>
        <dbReference type="ARBA" id="ARBA00022989"/>
    </source>
</evidence>
<evidence type="ECO:0000256" key="1">
    <source>
        <dbReference type="ARBA" id="ARBA00004651"/>
    </source>
</evidence>
<gene>
    <name evidence="8" type="ORF">BJ963_003512</name>
</gene>
<dbReference type="GO" id="GO:0022857">
    <property type="term" value="F:transmembrane transporter activity"/>
    <property type="evidence" value="ECO:0007669"/>
    <property type="project" value="InterPro"/>
</dbReference>
<feature type="transmembrane region" description="Helical" evidence="6">
    <location>
        <begin position="255"/>
        <end position="279"/>
    </location>
</feature>
<feature type="transmembrane region" description="Helical" evidence="6">
    <location>
        <begin position="226"/>
        <end position="243"/>
    </location>
</feature>
<feature type="transmembrane region" description="Helical" evidence="6">
    <location>
        <begin position="90"/>
        <end position="114"/>
    </location>
</feature>
<evidence type="ECO:0000313" key="9">
    <source>
        <dbReference type="Proteomes" id="UP000589620"/>
    </source>
</evidence>
<dbReference type="SUPFAM" id="SSF103473">
    <property type="entry name" value="MFS general substrate transporter"/>
    <property type="match status" value="1"/>
</dbReference>
<proteinExistence type="predicted"/>
<dbReference type="Gene3D" id="1.20.1250.20">
    <property type="entry name" value="MFS general substrate transporter like domains"/>
    <property type="match status" value="1"/>
</dbReference>
<keyword evidence="2" id="KW-1003">Cell membrane</keyword>
<dbReference type="PANTHER" id="PTHR43124:SF5">
    <property type="entry name" value="PURINE RIBONUCLEOSIDE EFFLUX PUMP NEPI"/>
    <property type="match status" value="1"/>
</dbReference>
<feature type="transmembrane region" description="Helical" evidence="6">
    <location>
        <begin position="286"/>
        <end position="304"/>
    </location>
</feature>
<feature type="transmembrane region" description="Helical" evidence="6">
    <location>
        <begin position="62"/>
        <end position="83"/>
    </location>
</feature>
<protein>
    <submittedName>
        <fullName evidence="8">Putative MFS family arabinose efflux permease</fullName>
    </submittedName>
</protein>
<comment type="subcellular location">
    <subcellularLocation>
        <location evidence="1">Cell membrane</location>
        <topology evidence="1">Multi-pass membrane protein</topology>
    </subcellularLocation>
</comment>
<dbReference type="Proteomes" id="UP000589620">
    <property type="component" value="Unassembled WGS sequence"/>
</dbReference>
<evidence type="ECO:0000256" key="5">
    <source>
        <dbReference type="ARBA" id="ARBA00023136"/>
    </source>
</evidence>
<dbReference type="GO" id="GO:0005886">
    <property type="term" value="C:plasma membrane"/>
    <property type="evidence" value="ECO:0007669"/>
    <property type="project" value="UniProtKB-SubCell"/>
</dbReference>
<evidence type="ECO:0000256" key="3">
    <source>
        <dbReference type="ARBA" id="ARBA00022692"/>
    </source>
</evidence>
<accession>A0A852T5B6</accession>
<keyword evidence="4 6" id="KW-1133">Transmembrane helix</keyword>
<sequence length="402" mass="40987">MTTDTSPVRATSPAAQPLTRTRWAGLIVMFLTSFVLVTAEFLPSGVLTAMAAELGVTPGQAGQTVTVTAFVGFLAAPTIGILIPRMDRRTLLVLVAGLAAVSNLAVALAPSLWVLLIARLLIGVAISGFWSMSLTVAASLATPDRLGRALTTVSAGMTLAVVAGVPVGVYLTALVDWRGVFVGAAVLTALVAVALRLALPPVAPAEASSLRILGDTLRRPGVRQGLAGHILIVLGHFMAYTFIRLALDQVPGLDTAFAAALLVAFGVGGVIGNVVVGALADRHLALLRYLQPSLIAGAILLAIVGQGSVIVVAAAVVVWGFGFGAWPAVINTWAGRYIPDRLEAAGGLVVAGFQLAITLGAGIGGVLVDTADVRFTYVVAVAVVAVGVVLFGSAGRRSAVTR</sequence>
<dbReference type="Pfam" id="PF07690">
    <property type="entry name" value="MFS_1"/>
    <property type="match status" value="1"/>
</dbReference>
<dbReference type="InterPro" id="IPR011701">
    <property type="entry name" value="MFS"/>
</dbReference>
<dbReference type="CDD" id="cd17324">
    <property type="entry name" value="MFS_NepI_like"/>
    <property type="match status" value="1"/>
</dbReference>
<feature type="transmembrane region" description="Helical" evidence="6">
    <location>
        <begin position="310"/>
        <end position="333"/>
    </location>
</feature>
<dbReference type="PANTHER" id="PTHR43124">
    <property type="entry name" value="PURINE EFFLUX PUMP PBUE"/>
    <property type="match status" value="1"/>
</dbReference>
<dbReference type="EMBL" id="JACCBJ010000001">
    <property type="protein sequence ID" value="NYD75993.1"/>
    <property type="molecule type" value="Genomic_DNA"/>
</dbReference>
<feature type="transmembrane region" description="Helical" evidence="6">
    <location>
        <begin position="374"/>
        <end position="394"/>
    </location>
</feature>
<keyword evidence="3 6" id="KW-0812">Transmembrane</keyword>
<dbReference type="InterPro" id="IPR050189">
    <property type="entry name" value="MFS_Efflux_Transporters"/>
</dbReference>
<evidence type="ECO:0000313" key="8">
    <source>
        <dbReference type="EMBL" id="NYD75993.1"/>
    </source>
</evidence>
<organism evidence="8 9">
    <name type="scientific">Leifsonia soli</name>
    <dbReference type="NCBI Taxonomy" id="582665"/>
    <lineage>
        <taxon>Bacteria</taxon>
        <taxon>Bacillati</taxon>
        <taxon>Actinomycetota</taxon>
        <taxon>Actinomycetes</taxon>
        <taxon>Micrococcales</taxon>
        <taxon>Microbacteriaceae</taxon>
        <taxon>Leifsonia</taxon>
    </lineage>
</organism>
<reference evidence="8 9" key="1">
    <citation type="submission" date="2020-07" db="EMBL/GenBank/DDBJ databases">
        <title>Sequencing the genomes of 1000 actinobacteria strains.</title>
        <authorList>
            <person name="Klenk H.-P."/>
        </authorList>
    </citation>
    <scope>NUCLEOTIDE SEQUENCE [LARGE SCALE GENOMIC DNA]</scope>
    <source>
        <strain evidence="8 9">DSM 23871</strain>
    </source>
</reference>
<dbReference type="InterPro" id="IPR036259">
    <property type="entry name" value="MFS_trans_sf"/>
</dbReference>
<evidence type="ECO:0000259" key="7">
    <source>
        <dbReference type="PROSITE" id="PS50850"/>
    </source>
</evidence>
<dbReference type="PROSITE" id="PS50850">
    <property type="entry name" value="MFS"/>
    <property type="match status" value="1"/>
</dbReference>
<name>A0A852T5B6_9MICO</name>
<dbReference type="RefSeq" id="WP_179457753.1">
    <property type="nucleotide sequence ID" value="NZ_BAAAPX010000001.1"/>
</dbReference>
<feature type="transmembrane region" description="Helical" evidence="6">
    <location>
        <begin position="23"/>
        <end position="42"/>
    </location>
</feature>
<dbReference type="InterPro" id="IPR020846">
    <property type="entry name" value="MFS_dom"/>
</dbReference>
<feature type="transmembrane region" description="Helical" evidence="6">
    <location>
        <begin position="120"/>
        <end position="141"/>
    </location>
</feature>
<feature type="transmembrane region" description="Helical" evidence="6">
    <location>
        <begin position="153"/>
        <end position="173"/>
    </location>
</feature>
<comment type="caution">
    <text evidence="8">The sequence shown here is derived from an EMBL/GenBank/DDBJ whole genome shotgun (WGS) entry which is preliminary data.</text>
</comment>
<evidence type="ECO:0000256" key="2">
    <source>
        <dbReference type="ARBA" id="ARBA00022475"/>
    </source>
</evidence>